<protein>
    <submittedName>
        <fullName evidence="8">MFS transporter</fullName>
    </submittedName>
</protein>
<proteinExistence type="predicted"/>
<keyword evidence="3 6" id="KW-0812">Transmembrane</keyword>
<feature type="transmembrane region" description="Helical" evidence="6">
    <location>
        <begin position="31"/>
        <end position="53"/>
    </location>
</feature>
<dbReference type="Gene3D" id="1.20.1250.20">
    <property type="entry name" value="MFS general substrate transporter like domains"/>
    <property type="match status" value="1"/>
</dbReference>
<dbReference type="EMBL" id="BAAALM010000007">
    <property type="protein sequence ID" value="GAA1205314.1"/>
    <property type="molecule type" value="Genomic_DNA"/>
</dbReference>
<evidence type="ECO:0000256" key="1">
    <source>
        <dbReference type="ARBA" id="ARBA00004651"/>
    </source>
</evidence>
<dbReference type="InterPro" id="IPR036259">
    <property type="entry name" value="MFS_trans_sf"/>
</dbReference>
<feature type="transmembrane region" description="Helical" evidence="6">
    <location>
        <begin position="65"/>
        <end position="89"/>
    </location>
</feature>
<gene>
    <name evidence="8" type="ORF">GCM10009675_25110</name>
</gene>
<comment type="caution">
    <text evidence="8">The sequence shown here is derived from an EMBL/GenBank/DDBJ whole genome shotgun (WGS) entry which is preliminary data.</text>
</comment>
<keyword evidence="5 6" id="KW-0472">Membrane</keyword>
<feature type="transmembrane region" description="Helical" evidence="6">
    <location>
        <begin position="393"/>
        <end position="418"/>
    </location>
</feature>
<feature type="transmembrane region" description="Helical" evidence="6">
    <location>
        <begin position="96"/>
        <end position="114"/>
    </location>
</feature>
<evidence type="ECO:0000256" key="2">
    <source>
        <dbReference type="ARBA" id="ARBA00022448"/>
    </source>
</evidence>
<feature type="transmembrane region" description="Helical" evidence="6">
    <location>
        <begin position="333"/>
        <end position="354"/>
    </location>
</feature>
<feature type="transmembrane region" description="Helical" evidence="6">
    <location>
        <begin position="126"/>
        <end position="144"/>
    </location>
</feature>
<dbReference type="PANTHER" id="PTHR23511">
    <property type="entry name" value="SYNAPTIC VESICLE GLYCOPROTEIN 2"/>
    <property type="match status" value="1"/>
</dbReference>
<feature type="transmembrane region" description="Helical" evidence="6">
    <location>
        <begin position="269"/>
        <end position="289"/>
    </location>
</feature>
<dbReference type="RefSeq" id="WP_253852633.1">
    <property type="nucleotide sequence ID" value="NZ_BAAALM010000007.1"/>
</dbReference>
<evidence type="ECO:0000313" key="9">
    <source>
        <dbReference type="Proteomes" id="UP001500467"/>
    </source>
</evidence>
<feature type="domain" description="Major facilitator superfamily (MFS) profile" evidence="7">
    <location>
        <begin position="31"/>
        <end position="449"/>
    </location>
</feature>
<keyword evidence="2" id="KW-0813">Transport</keyword>
<name>A0ABN1VCE9_9PSEU</name>
<dbReference type="InterPro" id="IPR005829">
    <property type="entry name" value="Sugar_transporter_CS"/>
</dbReference>
<evidence type="ECO:0000256" key="3">
    <source>
        <dbReference type="ARBA" id="ARBA00022692"/>
    </source>
</evidence>
<dbReference type="Pfam" id="PF00083">
    <property type="entry name" value="Sugar_tr"/>
    <property type="match status" value="1"/>
</dbReference>
<dbReference type="PROSITE" id="PS00217">
    <property type="entry name" value="SUGAR_TRANSPORT_2"/>
    <property type="match status" value="1"/>
</dbReference>
<evidence type="ECO:0000256" key="5">
    <source>
        <dbReference type="ARBA" id="ARBA00023136"/>
    </source>
</evidence>
<dbReference type="InterPro" id="IPR020846">
    <property type="entry name" value="MFS_dom"/>
</dbReference>
<dbReference type="PROSITE" id="PS00216">
    <property type="entry name" value="SUGAR_TRANSPORT_1"/>
    <property type="match status" value="1"/>
</dbReference>
<dbReference type="CDD" id="cd17316">
    <property type="entry name" value="MFS_SV2_like"/>
    <property type="match status" value="1"/>
</dbReference>
<comment type="subcellular location">
    <subcellularLocation>
        <location evidence="1">Cell membrane</location>
        <topology evidence="1">Multi-pass membrane protein</topology>
    </subcellularLocation>
</comment>
<feature type="transmembrane region" description="Helical" evidence="6">
    <location>
        <begin position="424"/>
        <end position="443"/>
    </location>
</feature>
<dbReference type="PANTHER" id="PTHR23511:SF34">
    <property type="entry name" value="SYNAPTIC VESICLE GLYCOPROTEIN 2"/>
    <property type="match status" value="1"/>
</dbReference>
<dbReference type="InterPro" id="IPR005828">
    <property type="entry name" value="MFS_sugar_transport-like"/>
</dbReference>
<dbReference type="Proteomes" id="UP001500467">
    <property type="component" value="Unassembled WGS sequence"/>
</dbReference>
<feature type="transmembrane region" description="Helical" evidence="6">
    <location>
        <begin position="185"/>
        <end position="204"/>
    </location>
</feature>
<dbReference type="SUPFAM" id="SSF103473">
    <property type="entry name" value="MFS general substrate transporter"/>
    <property type="match status" value="1"/>
</dbReference>
<evidence type="ECO:0000313" key="8">
    <source>
        <dbReference type="EMBL" id="GAA1205314.1"/>
    </source>
</evidence>
<keyword evidence="9" id="KW-1185">Reference proteome</keyword>
<evidence type="ECO:0000256" key="6">
    <source>
        <dbReference type="SAM" id="Phobius"/>
    </source>
</evidence>
<feature type="transmembrane region" description="Helical" evidence="6">
    <location>
        <begin position="156"/>
        <end position="179"/>
    </location>
</feature>
<keyword evidence="4 6" id="KW-1133">Transmembrane helix</keyword>
<feature type="transmembrane region" description="Helical" evidence="6">
    <location>
        <begin position="360"/>
        <end position="381"/>
    </location>
</feature>
<dbReference type="PROSITE" id="PS50850">
    <property type="entry name" value="MFS"/>
    <property type="match status" value="1"/>
</dbReference>
<sequence>MTTLPPRPHTTPADIAARLERLPNSRWQGKILTLLGIVTFFEGFDQLLVAYTMPLIRQEWNLGAFELTLAVTSGSVGMLLGALCCGVLADRLGRKRIIIASLLLTALASLLLMVSPNFAVFTALRFVQGFGIGGEVPVAAAFVSELSRAKGRGRFVLLYELAFPAGLAAAAVVSTVVVPAFGWRALYLIGALPALMAVPILKYVPESPRWLATRGDLERAEREMRWIERSVESASGRPLPEPDVTGSGSNESLGRFRELVGPAFRRRTAIVSTLWFCGYFINYGLTSWLPTIYTSIYGVPVDTALRYTLYTSLAGFGGCVVIMLLIDRIGRRASLVGGLGLGSLLLVVLALIGAETGVTVALWATLSAVFIFAVNICLYLYTAELYPTRMRALGISLGGAWNRIGVILGPVVVGWLVGVGATPPVVFAVFGAVGLTAALVALLGEETTGKRLEDISA</sequence>
<organism evidence="8 9">
    <name type="scientific">Prauserella alba</name>
    <dbReference type="NCBI Taxonomy" id="176898"/>
    <lineage>
        <taxon>Bacteria</taxon>
        <taxon>Bacillati</taxon>
        <taxon>Actinomycetota</taxon>
        <taxon>Actinomycetes</taxon>
        <taxon>Pseudonocardiales</taxon>
        <taxon>Pseudonocardiaceae</taxon>
        <taxon>Prauserella</taxon>
    </lineage>
</organism>
<evidence type="ECO:0000259" key="7">
    <source>
        <dbReference type="PROSITE" id="PS50850"/>
    </source>
</evidence>
<evidence type="ECO:0000256" key="4">
    <source>
        <dbReference type="ARBA" id="ARBA00022989"/>
    </source>
</evidence>
<reference evidence="8 9" key="1">
    <citation type="journal article" date="2019" name="Int. J. Syst. Evol. Microbiol.">
        <title>The Global Catalogue of Microorganisms (GCM) 10K type strain sequencing project: providing services to taxonomists for standard genome sequencing and annotation.</title>
        <authorList>
            <consortium name="The Broad Institute Genomics Platform"/>
            <consortium name="The Broad Institute Genome Sequencing Center for Infectious Disease"/>
            <person name="Wu L."/>
            <person name="Ma J."/>
        </authorList>
    </citation>
    <scope>NUCLEOTIDE SEQUENCE [LARGE SCALE GENOMIC DNA]</scope>
    <source>
        <strain evidence="8 9">JCM 13022</strain>
    </source>
</reference>
<feature type="transmembrane region" description="Helical" evidence="6">
    <location>
        <begin position="309"/>
        <end position="326"/>
    </location>
</feature>
<accession>A0ABN1VCE9</accession>